<dbReference type="FunFam" id="3.40.50.720:FF:000084">
    <property type="entry name" value="Short-chain dehydrogenase reductase"/>
    <property type="match status" value="1"/>
</dbReference>
<dbReference type="GO" id="GO:0016616">
    <property type="term" value="F:oxidoreductase activity, acting on the CH-OH group of donors, NAD or NADP as acceptor"/>
    <property type="evidence" value="ECO:0007669"/>
    <property type="project" value="TreeGrafter"/>
</dbReference>
<dbReference type="Pfam" id="PF13561">
    <property type="entry name" value="adh_short_C2"/>
    <property type="match status" value="1"/>
</dbReference>
<accession>A0A9D8PP90</accession>
<comment type="similarity">
    <text evidence="1">Belongs to the short-chain dehydrogenases/reductases (SDR) family.</text>
</comment>
<dbReference type="PRINTS" id="PR00081">
    <property type="entry name" value="GDHRDH"/>
</dbReference>
<dbReference type="CDD" id="cd05233">
    <property type="entry name" value="SDR_c"/>
    <property type="match status" value="1"/>
</dbReference>
<sequence length="278" mass="29973">MGTLDGKVAIVTGVGRPDGIGEATALKMAEEGANVVISDICRTYEGDMSWYPLGGWEYLESVAKKIEDMGRKAKAFKVDITKKDEIEEMVKETVKVFNRIDILVNNAGSGVGVGPFLDIPEAAWDKTMEVNVKGTFYCMRAVIPEMLKVGGGRIINLSSTAGLMGPAEYGAYSPSKFAIIGMTQTVALEYAPKNILINAVCPHFVETSMGRDEYQYIAMLNGITPEEAREKSIKTIPIGRPATGRDIADVIYFLASPLGSYMVGQAVPITGGGEIWSP</sequence>
<evidence type="ECO:0000313" key="3">
    <source>
        <dbReference type="EMBL" id="MBN1572705.1"/>
    </source>
</evidence>
<dbReference type="InterPro" id="IPR036291">
    <property type="entry name" value="NAD(P)-bd_dom_sf"/>
</dbReference>
<protein>
    <submittedName>
        <fullName evidence="3">SDR family oxidoreductase</fullName>
    </submittedName>
</protein>
<dbReference type="PRINTS" id="PR00080">
    <property type="entry name" value="SDRFAMILY"/>
</dbReference>
<keyword evidence="2" id="KW-0560">Oxidoreductase</keyword>
<dbReference type="SUPFAM" id="SSF51735">
    <property type="entry name" value="NAD(P)-binding Rossmann-fold domains"/>
    <property type="match status" value="1"/>
</dbReference>
<name>A0A9D8PP90_9DELT</name>
<gene>
    <name evidence="3" type="ORF">JW984_05845</name>
</gene>
<reference evidence="3" key="2">
    <citation type="submission" date="2021-01" db="EMBL/GenBank/DDBJ databases">
        <authorList>
            <person name="Hahn C.R."/>
            <person name="Youssef N.H."/>
            <person name="Elshahed M."/>
        </authorList>
    </citation>
    <scope>NUCLEOTIDE SEQUENCE</scope>
    <source>
        <strain evidence="3">Zod_Metabat.24</strain>
    </source>
</reference>
<organism evidence="3 4">
    <name type="scientific">Candidatus Zymogenus saltonus</name>
    <dbReference type="NCBI Taxonomy" id="2844893"/>
    <lineage>
        <taxon>Bacteria</taxon>
        <taxon>Deltaproteobacteria</taxon>
        <taxon>Candidatus Zymogenia</taxon>
        <taxon>Candidatus Zymogeniales</taxon>
        <taxon>Candidatus Zymogenaceae</taxon>
        <taxon>Candidatus Zymogenus</taxon>
    </lineage>
</organism>
<dbReference type="Proteomes" id="UP000809273">
    <property type="component" value="Unassembled WGS sequence"/>
</dbReference>
<dbReference type="AlphaFoldDB" id="A0A9D8PP90"/>
<dbReference type="InterPro" id="IPR002347">
    <property type="entry name" value="SDR_fam"/>
</dbReference>
<dbReference type="Gene3D" id="3.40.50.720">
    <property type="entry name" value="NAD(P)-binding Rossmann-like Domain"/>
    <property type="match status" value="1"/>
</dbReference>
<dbReference type="NCBIfam" id="NF005559">
    <property type="entry name" value="PRK07231.1"/>
    <property type="match status" value="1"/>
</dbReference>
<evidence type="ECO:0000313" key="4">
    <source>
        <dbReference type="Proteomes" id="UP000809273"/>
    </source>
</evidence>
<comment type="caution">
    <text evidence="3">The sequence shown here is derived from an EMBL/GenBank/DDBJ whole genome shotgun (WGS) entry which is preliminary data.</text>
</comment>
<dbReference type="PANTHER" id="PTHR42760:SF133">
    <property type="entry name" value="3-OXOACYL-[ACYL-CARRIER-PROTEIN] REDUCTASE"/>
    <property type="match status" value="1"/>
</dbReference>
<dbReference type="PANTHER" id="PTHR42760">
    <property type="entry name" value="SHORT-CHAIN DEHYDROGENASES/REDUCTASES FAMILY MEMBER"/>
    <property type="match status" value="1"/>
</dbReference>
<dbReference type="EMBL" id="JAFGIX010000027">
    <property type="protein sequence ID" value="MBN1572705.1"/>
    <property type="molecule type" value="Genomic_DNA"/>
</dbReference>
<evidence type="ECO:0000256" key="1">
    <source>
        <dbReference type="ARBA" id="ARBA00006484"/>
    </source>
</evidence>
<reference evidence="3" key="1">
    <citation type="journal article" date="2021" name="Environ. Microbiol.">
        <title>Genomic characterization of three novel Desulfobacterota classes expand the metabolic and phylogenetic diversity of the phylum.</title>
        <authorList>
            <person name="Murphy C.L."/>
            <person name="Biggerstaff J."/>
            <person name="Eichhorn A."/>
            <person name="Ewing E."/>
            <person name="Shahan R."/>
            <person name="Soriano D."/>
            <person name="Stewart S."/>
            <person name="VanMol K."/>
            <person name="Walker R."/>
            <person name="Walters P."/>
            <person name="Elshahed M.S."/>
            <person name="Youssef N.H."/>
        </authorList>
    </citation>
    <scope>NUCLEOTIDE SEQUENCE</scope>
    <source>
        <strain evidence="3">Zod_Metabat.24</strain>
    </source>
</reference>
<evidence type="ECO:0000256" key="2">
    <source>
        <dbReference type="ARBA" id="ARBA00023002"/>
    </source>
</evidence>
<proteinExistence type="inferred from homology"/>